<dbReference type="PANTHER" id="PTHR42928:SF5">
    <property type="entry name" value="BLR1237 PROTEIN"/>
    <property type="match status" value="1"/>
</dbReference>
<feature type="chain" id="PRO_5045598475" description="Tripartite-type tricarboxylate transporter, receptor component TctC" evidence="2">
    <location>
        <begin position="23"/>
        <end position="320"/>
    </location>
</feature>
<keyword evidence="4" id="KW-1185">Reference proteome</keyword>
<gene>
    <name evidence="3" type="ORF">JMJ55_09620</name>
</gene>
<dbReference type="InterPro" id="IPR005064">
    <property type="entry name" value="BUG"/>
</dbReference>
<accession>A0ABS1V1L2</accession>
<dbReference type="PANTHER" id="PTHR42928">
    <property type="entry name" value="TRICARBOXYLATE-BINDING PROTEIN"/>
    <property type="match status" value="1"/>
</dbReference>
<dbReference type="InterPro" id="IPR042100">
    <property type="entry name" value="Bug_dom1"/>
</dbReference>
<dbReference type="RefSeq" id="WP_202825312.1">
    <property type="nucleotide sequence ID" value="NZ_JAEUXJ010000003.1"/>
</dbReference>
<dbReference type="Proteomes" id="UP000606490">
    <property type="component" value="Unassembled WGS sequence"/>
</dbReference>
<comment type="caution">
    <text evidence="3">The sequence shown here is derived from an EMBL/GenBank/DDBJ whole genome shotgun (WGS) entry which is preliminary data.</text>
</comment>
<evidence type="ECO:0000313" key="4">
    <source>
        <dbReference type="Proteomes" id="UP000606490"/>
    </source>
</evidence>
<dbReference type="Gene3D" id="3.40.190.10">
    <property type="entry name" value="Periplasmic binding protein-like II"/>
    <property type="match status" value="1"/>
</dbReference>
<feature type="signal peptide" evidence="2">
    <location>
        <begin position="1"/>
        <end position="22"/>
    </location>
</feature>
<reference evidence="3 4" key="1">
    <citation type="submission" date="2021-01" db="EMBL/GenBank/DDBJ databases">
        <title>Belnapia mucosa sp. nov. and Belnapia arida sp. nov., isolated from the Tabernas Desert (Almeria, Spain).</title>
        <authorList>
            <person name="Molina-Menor E."/>
            <person name="Vidal-Verdu A."/>
            <person name="Calonge A."/>
            <person name="Satari L."/>
            <person name="Pereto Magraner J."/>
            <person name="Porcar Miralles M."/>
        </authorList>
    </citation>
    <scope>NUCLEOTIDE SEQUENCE [LARGE SCALE GENOMIC DNA]</scope>
    <source>
        <strain evidence="3 4">T6</strain>
    </source>
</reference>
<comment type="similarity">
    <text evidence="1">Belongs to the UPF0065 (bug) family.</text>
</comment>
<evidence type="ECO:0000256" key="2">
    <source>
        <dbReference type="SAM" id="SignalP"/>
    </source>
</evidence>
<proteinExistence type="inferred from homology"/>
<dbReference type="SUPFAM" id="SSF53850">
    <property type="entry name" value="Periplasmic binding protein-like II"/>
    <property type="match status" value="1"/>
</dbReference>
<name>A0ABS1V1L2_9PROT</name>
<evidence type="ECO:0000313" key="3">
    <source>
        <dbReference type="EMBL" id="MBL6455580.1"/>
    </source>
</evidence>
<evidence type="ECO:0008006" key="5">
    <source>
        <dbReference type="Google" id="ProtNLM"/>
    </source>
</evidence>
<dbReference type="Pfam" id="PF03401">
    <property type="entry name" value="TctC"/>
    <property type="match status" value="1"/>
</dbReference>
<sequence length="320" mass="32883">MHPIPRRALATLALGLAAPALAQPAWPSRPVRLIVPYAAGGPSDILARAVQPPLQSALGQPVVVENRPGGGAVIGTEVAARAEDGHTLLVADSPHTIIPAVQPQVPYDARADFIPVSLLGAVTMVLMVRPTLAAANLGEFLALARSRPEAVTFGSSGTGSLTHLLPEWLGMLAGARLTIVPYRGSGPALLDVVAGQIDAIFSSTLSAAAPLRDGQVRPIAVAAPTRLPALPAVATFREGGIDMVSGNWWGVLAPRSVPEAGRARLEAALTALLADPGITARFAALGIEPRPPGRAPFAALLESEFANWARVAQAAGSRAP</sequence>
<evidence type="ECO:0000256" key="1">
    <source>
        <dbReference type="ARBA" id="ARBA00006987"/>
    </source>
</evidence>
<dbReference type="Gene3D" id="3.40.190.150">
    <property type="entry name" value="Bordetella uptake gene, domain 1"/>
    <property type="match status" value="1"/>
</dbReference>
<keyword evidence="2" id="KW-0732">Signal</keyword>
<protein>
    <recommendedName>
        <fullName evidence="5">Tripartite-type tricarboxylate transporter, receptor component TctC</fullName>
    </recommendedName>
</protein>
<organism evidence="3 4">
    <name type="scientific">Belnapia mucosa</name>
    <dbReference type="NCBI Taxonomy" id="2804532"/>
    <lineage>
        <taxon>Bacteria</taxon>
        <taxon>Pseudomonadati</taxon>
        <taxon>Pseudomonadota</taxon>
        <taxon>Alphaproteobacteria</taxon>
        <taxon>Acetobacterales</taxon>
        <taxon>Roseomonadaceae</taxon>
        <taxon>Belnapia</taxon>
    </lineage>
</organism>
<dbReference type="PIRSF" id="PIRSF017082">
    <property type="entry name" value="YflP"/>
    <property type="match status" value="1"/>
</dbReference>
<dbReference type="EMBL" id="JAEUXJ010000003">
    <property type="protein sequence ID" value="MBL6455580.1"/>
    <property type="molecule type" value="Genomic_DNA"/>
</dbReference>